<dbReference type="PANTHER" id="PTHR36322">
    <property type="entry name" value="TRANSMEMBRANE PROTEIN"/>
    <property type="match status" value="1"/>
</dbReference>
<dbReference type="Gramene" id="OPUNC11G04570.1">
    <property type="protein sequence ID" value="OPUNC11G04570.1"/>
    <property type="gene ID" value="OPUNC11G04570"/>
</dbReference>
<dbReference type="HOGENOM" id="CLU_155537_0_0_1"/>
<dbReference type="EnsemblPlants" id="OPUNC11G04570.1">
    <property type="protein sequence ID" value="OPUNC11G04570.1"/>
    <property type="gene ID" value="OPUNC11G04570"/>
</dbReference>
<dbReference type="eggNOG" id="ENOG502SCXK">
    <property type="taxonomic scope" value="Eukaryota"/>
</dbReference>
<keyword evidence="1" id="KW-1133">Transmembrane helix</keyword>
<evidence type="ECO:0000313" key="2">
    <source>
        <dbReference type="EnsemblPlants" id="OPUNC11G04570.1"/>
    </source>
</evidence>
<dbReference type="AlphaFoldDB" id="A0A0E0MD35"/>
<keyword evidence="1" id="KW-0812">Transmembrane</keyword>
<dbReference type="Proteomes" id="UP000026962">
    <property type="component" value="Chromosome 11"/>
</dbReference>
<organism evidence="2">
    <name type="scientific">Oryza punctata</name>
    <name type="common">Red rice</name>
    <dbReference type="NCBI Taxonomy" id="4537"/>
    <lineage>
        <taxon>Eukaryota</taxon>
        <taxon>Viridiplantae</taxon>
        <taxon>Streptophyta</taxon>
        <taxon>Embryophyta</taxon>
        <taxon>Tracheophyta</taxon>
        <taxon>Spermatophyta</taxon>
        <taxon>Magnoliopsida</taxon>
        <taxon>Liliopsida</taxon>
        <taxon>Poales</taxon>
        <taxon>Poaceae</taxon>
        <taxon>BOP clade</taxon>
        <taxon>Oryzoideae</taxon>
        <taxon>Oryzeae</taxon>
        <taxon>Oryzinae</taxon>
        <taxon>Oryza</taxon>
    </lineage>
</organism>
<sequence length="124" mass="13251">MATAGGAPTAWRSAAVAICLLPVILPLALLCLPLLCFAVTVVRFRRRRRLRMAARKGKASGCRFFVGGSEERLSPEKDEGDGNRAALLQQYLVDQMELVGGGGAEVDEGKKASALIGHENQELS</sequence>
<keyword evidence="1" id="KW-0472">Membrane</keyword>
<feature type="transmembrane region" description="Helical" evidence="1">
    <location>
        <begin position="15"/>
        <end position="42"/>
    </location>
</feature>
<evidence type="ECO:0000256" key="1">
    <source>
        <dbReference type="SAM" id="Phobius"/>
    </source>
</evidence>
<reference evidence="2" key="2">
    <citation type="submission" date="2018-05" db="EMBL/GenBank/DDBJ databases">
        <title>OpunRS2 (Oryza punctata Reference Sequence Version 2).</title>
        <authorList>
            <person name="Zhang J."/>
            <person name="Kudrna D."/>
            <person name="Lee S."/>
            <person name="Talag J."/>
            <person name="Welchert J."/>
            <person name="Wing R.A."/>
        </authorList>
    </citation>
    <scope>NUCLEOTIDE SEQUENCE [LARGE SCALE GENOMIC DNA]</scope>
</reference>
<dbReference type="OMA" id="LIGHENQ"/>
<protein>
    <submittedName>
        <fullName evidence="2">Uncharacterized protein</fullName>
    </submittedName>
</protein>
<keyword evidence="3" id="KW-1185">Reference proteome</keyword>
<evidence type="ECO:0000313" key="3">
    <source>
        <dbReference type="Proteomes" id="UP000026962"/>
    </source>
</evidence>
<dbReference type="PANTHER" id="PTHR36322:SF3">
    <property type="entry name" value="TRANSMEMBRANE PROTEIN"/>
    <property type="match status" value="1"/>
</dbReference>
<accession>A0A0E0MD35</accession>
<reference evidence="2" key="1">
    <citation type="submission" date="2015-04" db="UniProtKB">
        <authorList>
            <consortium name="EnsemblPlants"/>
        </authorList>
    </citation>
    <scope>IDENTIFICATION</scope>
</reference>
<name>A0A0E0MD35_ORYPU</name>
<proteinExistence type="predicted"/>